<reference evidence="1 2" key="1">
    <citation type="submission" date="2018-08" db="EMBL/GenBank/DDBJ databases">
        <title>Asswx_1, Complete genome sequences of 3 novel enterobacteria, Pakpunavirus like phages.</title>
        <authorList>
            <person name="Yuan S."/>
            <person name="Ma Y."/>
            <person name="Liu Q."/>
        </authorList>
    </citation>
    <scope>NUCLEOTIDE SEQUENCE [LARGE SCALE GENOMIC DNA]</scope>
</reference>
<sequence length="104" mass="12181">MKTHFVLVALNPASGDVENWIIPTENDKSGMDVSISFMESKYKKPVEVYSFERVLTFSWNWGLYTTEQKTHWVNSNLNYMVYSTENGFTEYGKSLFVEPIYDEE</sequence>
<evidence type="ECO:0000313" key="1">
    <source>
        <dbReference type="EMBL" id="QAX98018.1"/>
    </source>
</evidence>
<accession>A0A411B8U9</accession>
<organism evidence="1 2">
    <name type="scientific">Aeromonas phage Asswx_1</name>
    <dbReference type="NCBI Taxonomy" id="2419739"/>
    <lineage>
        <taxon>Viruses</taxon>
        <taxon>Duplodnaviria</taxon>
        <taxon>Heunggongvirae</taxon>
        <taxon>Uroviricota</taxon>
        <taxon>Caudoviricetes</taxon>
        <taxon>Pantevenvirales</taxon>
        <taxon>Straboviridae</taxon>
        <taxon>Emmerichvirinae</taxon>
        <taxon>Ceceduovirus</taxon>
        <taxon>Ceceduovirus aszj</taxon>
    </lineage>
</organism>
<dbReference type="EMBL" id="MH791398">
    <property type="protein sequence ID" value="QAX98018.1"/>
    <property type="molecule type" value="Genomic_DNA"/>
</dbReference>
<dbReference type="Proteomes" id="UP000289219">
    <property type="component" value="Segment"/>
</dbReference>
<evidence type="ECO:0000313" key="2">
    <source>
        <dbReference type="Proteomes" id="UP000289219"/>
    </source>
</evidence>
<proteinExistence type="predicted"/>
<gene>
    <name evidence="1" type="ORF">ASswx1_378</name>
</gene>
<protein>
    <submittedName>
        <fullName evidence="1">Uncharacterized protein</fullName>
    </submittedName>
</protein>
<name>A0A411B8U9_9CAUD</name>